<feature type="transmembrane region" description="Helical" evidence="3">
    <location>
        <begin position="6"/>
        <end position="25"/>
    </location>
</feature>
<dbReference type="InterPro" id="IPR029787">
    <property type="entry name" value="Nucleotide_cyclase"/>
</dbReference>
<evidence type="ECO:0000256" key="1">
    <source>
        <dbReference type="ARBA" id="ARBA00012528"/>
    </source>
</evidence>
<dbReference type="SMART" id="SM00267">
    <property type="entry name" value="GGDEF"/>
    <property type="match status" value="1"/>
</dbReference>
<feature type="transmembrane region" description="Helical" evidence="3">
    <location>
        <begin position="151"/>
        <end position="170"/>
    </location>
</feature>
<dbReference type="EC" id="2.7.7.65" evidence="1"/>
<comment type="catalytic activity">
    <reaction evidence="2">
        <text>2 GTP = 3',3'-c-di-GMP + 2 diphosphate</text>
        <dbReference type="Rhea" id="RHEA:24898"/>
        <dbReference type="ChEBI" id="CHEBI:33019"/>
        <dbReference type="ChEBI" id="CHEBI:37565"/>
        <dbReference type="ChEBI" id="CHEBI:58805"/>
        <dbReference type="EC" id="2.7.7.65"/>
    </reaction>
</comment>
<dbReference type="EMBL" id="PDDY01000001">
    <property type="protein sequence ID" value="PEH41291.1"/>
    <property type="molecule type" value="Genomic_DNA"/>
</dbReference>
<evidence type="ECO:0000313" key="5">
    <source>
        <dbReference type="EMBL" id="PEH41291.1"/>
    </source>
</evidence>
<feature type="transmembrane region" description="Helical" evidence="3">
    <location>
        <begin position="120"/>
        <end position="139"/>
    </location>
</feature>
<proteinExistence type="predicted"/>
<dbReference type="InterPro" id="IPR000160">
    <property type="entry name" value="GGDEF_dom"/>
</dbReference>
<dbReference type="RefSeq" id="WP_096752278.1">
    <property type="nucleotide sequence ID" value="NZ_CADEPO010000007.1"/>
</dbReference>
<dbReference type="PROSITE" id="PS50887">
    <property type="entry name" value="GGDEF"/>
    <property type="match status" value="1"/>
</dbReference>
<dbReference type="PANTHER" id="PTHR45138">
    <property type="entry name" value="REGULATORY COMPONENTS OF SENSORY TRANSDUCTION SYSTEM"/>
    <property type="match status" value="1"/>
</dbReference>
<organism evidence="5 6">
    <name type="scientific">Burkholderia gladioli</name>
    <name type="common">Pseudomonas marginata</name>
    <name type="synonym">Phytomonas marginata</name>
    <dbReference type="NCBI Taxonomy" id="28095"/>
    <lineage>
        <taxon>Bacteria</taxon>
        <taxon>Pseudomonadati</taxon>
        <taxon>Pseudomonadota</taxon>
        <taxon>Betaproteobacteria</taxon>
        <taxon>Burkholderiales</taxon>
        <taxon>Burkholderiaceae</taxon>
        <taxon>Burkholderia</taxon>
    </lineage>
</organism>
<dbReference type="Pfam" id="PF00990">
    <property type="entry name" value="GGDEF"/>
    <property type="match status" value="1"/>
</dbReference>
<dbReference type="CDD" id="cd01949">
    <property type="entry name" value="GGDEF"/>
    <property type="match status" value="1"/>
</dbReference>
<dbReference type="AlphaFoldDB" id="A0A2A7SCJ0"/>
<feature type="transmembrane region" description="Helical" evidence="3">
    <location>
        <begin position="190"/>
        <end position="209"/>
    </location>
</feature>
<keyword evidence="3" id="KW-0472">Membrane</keyword>
<dbReference type="PANTHER" id="PTHR45138:SF9">
    <property type="entry name" value="DIGUANYLATE CYCLASE DGCM-RELATED"/>
    <property type="match status" value="1"/>
</dbReference>
<dbReference type="Gene3D" id="3.30.70.270">
    <property type="match status" value="1"/>
</dbReference>
<name>A0A2A7SCJ0_BURGA</name>
<dbReference type="FunFam" id="3.30.70.270:FF:000001">
    <property type="entry name" value="Diguanylate cyclase domain protein"/>
    <property type="match status" value="1"/>
</dbReference>
<dbReference type="GO" id="GO:0052621">
    <property type="term" value="F:diguanylate cyclase activity"/>
    <property type="evidence" value="ECO:0007669"/>
    <property type="project" value="UniProtKB-EC"/>
</dbReference>
<sequence length="383" mass="41682">MHVDLLTLYFLAIGTLFASAGLTFWEHQAHPHRSKALRILAAGYTTLGVGCAVVLVRRAMPGASGAALSNLVILGGYLLILGGVAALNGRRATRVAIGVLAVDALAWAICWTRWADVMWYYVSALPIAFVSGMTTRELLRCEGMKALQARRIAILVTGLHALFYMARALVLPWLAQRYGMPLVMLASQATLYEGVLYSVILPMTLLRLIREETHGRLLREAQTDYLTRLGNRRWFFEEGMRVIQAAGGKLPFAVLALDLDQFKRINDRYGHHTGDEVLKSFAEVARTVLGSETILARIGGEEFAALLSSYDASRAAELGEYVAQRFAETIAAKIDGIDIQATVSIGLARYEANSVPPLAEMLAAADAALYTAKSLGGNRLVQG</sequence>
<feature type="transmembrane region" description="Helical" evidence="3">
    <location>
        <begin position="68"/>
        <end position="88"/>
    </location>
</feature>
<reference evidence="6" key="1">
    <citation type="submission" date="2017-09" db="EMBL/GenBank/DDBJ databases">
        <title>FDA dAtabase for Regulatory Grade micrObial Sequences (FDA-ARGOS): Supporting development and validation of Infectious Disease Dx tests.</title>
        <authorList>
            <person name="Minogue T."/>
            <person name="Wolcott M."/>
            <person name="Wasieloski L."/>
            <person name="Aguilar W."/>
            <person name="Moore D."/>
            <person name="Tallon L."/>
            <person name="Sadzewicz L."/>
            <person name="Ott S."/>
            <person name="Zhao X."/>
            <person name="Nagaraj S."/>
            <person name="Vavikolanu K."/>
            <person name="Aluvathingal J."/>
            <person name="Nadendla S."/>
            <person name="Sichtig H."/>
        </authorList>
    </citation>
    <scope>NUCLEOTIDE SEQUENCE [LARGE SCALE GENOMIC DNA]</scope>
    <source>
        <strain evidence="6">FDAARGOS_390</strain>
    </source>
</reference>
<protein>
    <recommendedName>
        <fullName evidence="1">diguanylate cyclase</fullName>
        <ecNumber evidence="1">2.7.7.65</ecNumber>
    </recommendedName>
</protein>
<feature type="domain" description="GGDEF" evidence="4">
    <location>
        <begin position="250"/>
        <end position="383"/>
    </location>
</feature>
<dbReference type="InterPro" id="IPR050469">
    <property type="entry name" value="Diguanylate_Cyclase"/>
</dbReference>
<dbReference type="SUPFAM" id="SSF55073">
    <property type="entry name" value="Nucleotide cyclase"/>
    <property type="match status" value="1"/>
</dbReference>
<feature type="transmembrane region" description="Helical" evidence="3">
    <location>
        <begin position="95"/>
        <end position="114"/>
    </location>
</feature>
<comment type="caution">
    <text evidence="5">The sequence shown here is derived from an EMBL/GenBank/DDBJ whole genome shotgun (WGS) entry which is preliminary data.</text>
</comment>
<evidence type="ECO:0000256" key="3">
    <source>
        <dbReference type="SAM" id="Phobius"/>
    </source>
</evidence>
<accession>A0A2A7SCJ0</accession>
<evidence type="ECO:0000256" key="2">
    <source>
        <dbReference type="ARBA" id="ARBA00034247"/>
    </source>
</evidence>
<keyword evidence="3" id="KW-1133">Transmembrane helix</keyword>
<dbReference type="NCBIfam" id="TIGR00254">
    <property type="entry name" value="GGDEF"/>
    <property type="match status" value="1"/>
</dbReference>
<evidence type="ECO:0000313" key="6">
    <source>
        <dbReference type="Proteomes" id="UP000220629"/>
    </source>
</evidence>
<gene>
    <name evidence="5" type="ORF">CRM94_03445</name>
</gene>
<feature type="transmembrane region" description="Helical" evidence="3">
    <location>
        <begin position="37"/>
        <end position="56"/>
    </location>
</feature>
<keyword evidence="3" id="KW-0812">Transmembrane</keyword>
<dbReference type="Proteomes" id="UP000220629">
    <property type="component" value="Unassembled WGS sequence"/>
</dbReference>
<evidence type="ECO:0000259" key="4">
    <source>
        <dbReference type="PROSITE" id="PS50887"/>
    </source>
</evidence>
<dbReference type="InterPro" id="IPR043128">
    <property type="entry name" value="Rev_trsase/Diguanyl_cyclase"/>
</dbReference>